<name>A0A1H5XC87_9RHOB</name>
<dbReference type="PANTHER" id="PTHR43792">
    <property type="entry name" value="GNAT FAMILY, PUTATIVE (AFU_ORTHOLOGUE AFUA_3G00765)-RELATED-RELATED"/>
    <property type="match status" value="1"/>
</dbReference>
<feature type="domain" description="N-acetyltransferase" evidence="1">
    <location>
        <begin position="13"/>
        <end position="169"/>
    </location>
</feature>
<dbReference type="RefSeq" id="WP_104008515.1">
    <property type="nucleotide sequence ID" value="NZ_FNVD01000010.1"/>
</dbReference>
<keyword evidence="3" id="KW-1185">Reference proteome</keyword>
<dbReference type="Gene3D" id="3.40.630.30">
    <property type="match status" value="1"/>
</dbReference>
<sequence length="181" mass="19873">MTPSIPTLETPRLILRAPRAEDFPPFAEFYASDRASFVGGPLTPEGSWRMLAMEIGHWALKGFGRWIAETRDTGEPVGLIGLFAPEGWPEPEIGWDLFNGHEGRGYATEAALHARAYAYDVLGWQTAISLVKPGNEKSAAVAARMGARPDGDFTHERHGFMHVWRHPAPSELADGGMEAYA</sequence>
<dbReference type="Pfam" id="PF13302">
    <property type="entry name" value="Acetyltransf_3"/>
    <property type="match status" value="1"/>
</dbReference>
<evidence type="ECO:0000313" key="3">
    <source>
        <dbReference type="Proteomes" id="UP000236742"/>
    </source>
</evidence>
<proteinExistence type="predicted"/>
<organism evidence="2 3">
    <name type="scientific">Jhaorihella thermophila</name>
    <dbReference type="NCBI Taxonomy" id="488547"/>
    <lineage>
        <taxon>Bacteria</taxon>
        <taxon>Pseudomonadati</taxon>
        <taxon>Pseudomonadota</taxon>
        <taxon>Alphaproteobacteria</taxon>
        <taxon>Rhodobacterales</taxon>
        <taxon>Paracoccaceae</taxon>
        <taxon>Jhaorihella</taxon>
    </lineage>
</organism>
<dbReference type="AlphaFoldDB" id="A0A1H5XC87"/>
<reference evidence="2 3" key="1">
    <citation type="submission" date="2016-10" db="EMBL/GenBank/DDBJ databases">
        <authorList>
            <person name="de Groot N.N."/>
        </authorList>
    </citation>
    <scope>NUCLEOTIDE SEQUENCE [LARGE SCALE GENOMIC DNA]</scope>
    <source>
        <strain evidence="2 3">DSM 23413</strain>
    </source>
</reference>
<dbReference type="InterPro" id="IPR000182">
    <property type="entry name" value="GNAT_dom"/>
</dbReference>
<dbReference type="GO" id="GO:0016747">
    <property type="term" value="F:acyltransferase activity, transferring groups other than amino-acyl groups"/>
    <property type="evidence" value="ECO:0007669"/>
    <property type="project" value="InterPro"/>
</dbReference>
<dbReference type="PROSITE" id="PS51186">
    <property type="entry name" value="GNAT"/>
    <property type="match status" value="1"/>
</dbReference>
<evidence type="ECO:0000259" key="1">
    <source>
        <dbReference type="PROSITE" id="PS51186"/>
    </source>
</evidence>
<dbReference type="Proteomes" id="UP000236742">
    <property type="component" value="Unassembled WGS sequence"/>
</dbReference>
<keyword evidence="2" id="KW-0808">Transferase</keyword>
<gene>
    <name evidence="2" type="ORF">SAMN05421751_110113</name>
</gene>
<dbReference type="OrthoDB" id="6293260at2"/>
<dbReference type="InterPro" id="IPR016181">
    <property type="entry name" value="Acyl_CoA_acyltransferase"/>
</dbReference>
<accession>A0A1H5XC87</accession>
<evidence type="ECO:0000313" key="2">
    <source>
        <dbReference type="EMBL" id="SEG09381.1"/>
    </source>
</evidence>
<dbReference type="InterPro" id="IPR051531">
    <property type="entry name" value="N-acetyltransferase"/>
</dbReference>
<protein>
    <submittedName>
        <fullName evidence="2">Protein N-acetyltransferase, RimJ/RimL family</fullName>
    </submittedName>
</protein>
<dbReference type="EMBL" id="FNVD01000010">
    <property type="protein sequence ID" value="SEG09381.1"/>
    <property type="molecule type" value="Genomic_DNA"/>
</dbReference>
<dbReference type="PANTHER" id="PTHR43792:SF1">
    <property type="entry name" value="N-ACETYLTRANSFERASE DOMAIN-CONTAINING PROTEIN"/>
    <property type="match status" value="1"/>
</dbReference>
<dbReference type="SUPFAM" id="SSF55729">
    <property type="entry name" value="Acyl-CoA N-acyltransferases (Nat)"/>
    <property type="match status" value="1"/>
</dbReference>